<sequence length="41" mass="4767">MSPFYQTYRIRFVIKDIMQIGTRQATVLAYGANKLKLLAVF</sequence>
<dbReference type="Proteomes" id="UP000004095">
    <property type="component" value="Unassembled WGS sequence"/>
</dbReference>
<keyword evidence="2" id="KW-1185">Reference proteome</keyword>
<accession>A1ZXJ4</accession>
<proteinExistence type="predicted"/>
<protein>
    <submittedName>
        <fullName evidence="1">Uncharacterized protein</fullName>
    </submittedName>
</protein>
<dbReference type="AlphaFoldDB" id="A1ZXJ4"/>
<reference evidence="1 2" key="1">
    <citation type="submission" date="2007-01" db="EMBL/GenBank/DDBJ databases">
        <authorList>
            <person name="Haygood M."/>
            <person name="Podell S."/>
            <person name="Anderson C."/>
            <person name="Hopkinson B."/>
            <person name="Roe K."/>
            <person name="Barbeau K."/>
            <person name="Gaasterland T."/>
            <person name="Ferriera S."/>
            <person name="Johnson J."/>
            <person name="Kravitz S."/>
            <person name="Beeson K."/>
            <person name="Sutton G."/>
            <person name="Rogers Y.-H."/>
            <person name="Friedman R."/>
            <person name="Frazier M."/>
            <person name="Venter J.C."/>
        </authorList>
    </citation>
    <scope>NUCLEOTIDE SEQUENCE [LARGE SCALE GENOMIC DNA]</scope>
    <source>
        <strain evidence="1 2">ATCC 23134</strain>
    </source>
</reference>
<gene>
    <name evidence="1" type="ORF">M23134_05845</name>
</gene>
<evidence type="ECO:0000313" key="1">
    <source>
        <dbReference type="EMBL" id="EAY24870.1"/>
    </source>
</evidence>
<evidence type="ECO:0000313" key="2">
    <source>
        <dbReference type="Proteomes" id="UP000004095"/>
    </source>
</evidence>
<organism evidence="1 2">
    <name type="scientific">Microscilla marina ATCC 23134</name>
    <dbReference type="NCBI Taxonomy" id="313606"/>
    <lineage>
        <taxon>Bacteria</taxon>
        <taxon>Pseudomonadati</taxon>
        <taxon>Bacteroidota</taxon>
        <taxon>Cytophagia</taxon>
        <taxon>Cytophagales</taxon>
        <taxon>Microscillaceae</taxon>
        <taxon>Microscilla</taxon>
    </lineage>
</organism>
<comment type="caution">
    <text evidence="1">The sequence shown here is derived from an EMBL/GenBank/DDBJ whole genome shotgun (WGS) entry which is preliminary data.</text>
</comment>
<name>A1ZXJ4_MICM2</name>
<dbReference type="EMBL" id="AAWS01000059">
    <property type="protein sequence ID" value="EAY24870.1"/>
    <property type="molecule type" value="Genomic_DNA"/>
</dbReference>